<feature type="region of interest" description="Disordered" evidence="1">
    <location>
        <begin position="156"/>
        <end position="196"/>
    </location>
</feature>
<comment type="caution">
    <text evidence="2">The sequence shown here is derived from an EMBL/GenBank/DDBJ whole genome shotgun (WGS) entry which is preliminary data.</text>
</comment>
<dbReference type="EMBL" id="JAVREN010000001">
    <property type="protein sequence ID" value="MDT0305511.1"/>
    <property type="molecule type" value="Genomic_DNA"/>
</dbReference>
<evidence type="ECO:0000256" key="1">
    <source>
        <dbReference type="SAM" id="MobiDB-lite"/>
    </source>
</evidence>
<keyword evidence="3" id="KW-1185">Reference proteome</keyword>
<protein>
    <submittedName>
        <fullName evidence="2">Uncharacterized protein</fullName>
    </submittedName>
</protein>
<feature type="compositionally biased region" description="Acidic residues" evidence="1">
    <location>
        <begin position="173"/>
        <end position="185"/>
    </location>
</feature>
<organism evidence="2 3">
    <name type="scientific">Streptomyces boetiae</name>
    <dbReference type="NCBI Taxonomy" id="3075541"/>
    <lineage>
        <taxon>Bacteria</taxon>
        <taxon>Bacillati</taxon>
        <taxon>Actinomycetota</taxon>
        <taxon>Actinomycetes</taxon>
        <taxon>Kitasatosporales</taxon>
        <taxon>Streptomycetaceae</taxon>
        <taxon>Streptomyces</taxon>
    </lineage>
</organism>
<evidence type="ECO:0000313" key="3">
    <source>
        <dbReference type="Proteomes" id="UP001183388"/>
    </source>
</evidence>
<reference evidence="3" key="1">
    <citation type="submission" date="2023-07" db="EMBL/GenBank/DDBJ databases">
        <title>30 novel species of actinomycetes from the DSMZ collection.</title>
        <authorList>
            <person name="Nouioui I."/>
        </authorList>
    </citation>
    <scope>NUCLEOTIDE SEQUENCE [LARGE SCALE GENOMIC DNA]</scope>
    <source>
        <strain evidence="3">DSM 44917</strain>
    </source>
</reference>
<dbReference type="RefSeq" id="WP_311628418.1">
    <property type="nucleotide sequence ID" value="NZ_JAVREN010000001.1"/>
</dbReference>
<gene>
    <name evidence="2" type="ORF">RM780_00835</name>
</gene>
<name>A0ABU2L1S4_9ACTN</name>
<proteinExistence type="predicted"/>
<dbReference type="Proteomes" id="UP001183388">
    <property type="component" value="Unassembled WGS sequence"/>
</dbReference>
<sequence>MSGEEPDLAFDQESLNLITNGLRSAMDELRTVGDATSAAIGGGFREMSLTAMEAGSRGVAEAFEGFCERWEWGVRALVQDASALAQRLGLAAGTLWEEERYWADTLAVTLNAALATGNPHATEEEVAAQGLGEILTPDGAEFGGESFREAGEEIAGTWEGVLSDRGPGTDEGPGADEGPEADPDPEAGQGSAPEGR</sequence>
<evidence type="ECO:0000313" key="2">
    <source>
        <dbReference type="EMBL" id="MDT0305511.1"/>
    </source>
</evidence>
<accession>A0ABU2L1S4</accession>